<dbReference type="InterPro" id="IPR056064">
    <property type="entry name" value="DUF7647"/>
</dbReference>
<dbReference type="PANTHER" id="PTHR15180:SF1">
    <property type="entry name" value="GENERAL TRANSCRIPTION FACTOR 3C POLYPEPTIDE 1"/>
    <property type="match status" value="1"/>
</dbReference>
<feature type="domain" description="DUF7646" evidence="12">
    <location>
        <begin position="341"/>
        <end position="424"/>
    </location>
</feature>
<evidence type="ECO:0000259" key="8">
    <source>
        <dbReference type="Pfam" id="PF23704"/>
    </source>
</evidence>
<feature type="domain" description="GTF3C1 extended winged-helix" evidence="9">
    <location>
        <begin position="592"/>
        <end position="684"/>
    </location>
</feature>
<evidence type="ECO:0000256" key="5">
    <source>
        <dbReference type="ARBA" id="ARBA00023242"/>
    </source>
</evidence>
<reference evidence="14 15" key="1">
    <citation type="journal article" date="2019" name="Plant Biotechnol. J.">
        <title>The red bayberry genome and genetic basis of sex determination.</title>
        <authorList>
            <person name="Jia H.M."/>
            <person name="Jia H.J."/>
            <person name="Cai Q.L."/>
            <person name="Wang Y."/>
            <person name="Zhao H.B."/>
            <person name="Yang W.F."/>
            <person name="Wang G.Y."/>
            <person name="Li Y.H."/>
            <person name="Zhan D.L."/>
            <person name="Shen Y.T."/>
            <person name="Niu Q.F."/>
            <person name="Chang L."/>
            <person name="Qiu J."/>
            <person name="Zhao L."/>
            <person name="Xie H.B."/>
            <person name="Fu W.Y."/>
            <person name="Jin J."/>
            <person name="Li X.W."/>
            <person name="Jiao Y."/>
            <person name="Zhou C.C."/>
            <person name="Tu T."/>
            <person name="Chai C.Y."/>
            <person name="Gao J.L."/>
            <person name="Fan L.J."/>
            <person name="van de Weg E."/>
            <person name="Wang J.Y."/>
            <person name="Gao Z.S."/>
        </authorList>
    </citation>
    <scope>NUCLEOTIDE SEQUENCE [LARGE SCALE GENOMIC DNA]</scope>
    <source>
        <tissue evidence="14">Leaves</tissue>
    </source>
</reference>
<dbReference type="PANTHER" id="PTHR15180">
    <property type="entry name" value="GENERAL TRANSCRIPTION FACTOR 3C POLYPEPTIDE 1"/>
    <property type="match status" value="1"/>
</dbReference>
<dbReference type="InterPro" id="IPR056467">
    <property type="entry name" value="eWH_GTF3C1"/>
</dbReference>
<comment type="caution">
    <text evidence="14">The sequence shown here is derived from an EMBL/GenBank/DDBJ whole genome shotgun (WGS) entry which is preliminary data.</text>
</comment>
<dbReference type="InterPro" id="IPR036388">
    <property type="entry name" value="WH-like_DNA-bd_sf"/>
</dbReference>
<evidence type="ECO:0000259" key="11">
    <source>
        <dbReference type="Pfam" id="PF24655"/>
    </source>
</evidence>
<dbReference type="GO" id="GO:0042791">
    <property type="term" value="P:5S class rRNA transcription by RNA polymerase III"/>
    <property type="evidence" value="ECO:0007669"/>
    <property type="project" value="TreeGrafter"/>
</dbReference>
<comment type="subcellular location">
    <subcellularLocation>
        <location evidence="1">Nucleus</location>
    </subcellularLocation>
</comment>
<dbReference type="SUPFAM" id="SSF46785">
    <property type="entry name" value="Winged helix' DNA-binding domain"/>
    <property type="match status" value="1"/>
</dbReference>
<name>A0A6A1VZG3_9ROSI</name>
<dbReference type="InterPro" id="IPR036390">
    <property type="entry name" value="WH_DNA-bd_sf"/>
</dbReference>
<protein>
    <submittedName>
        <fullName evidence="14">Uncharacterized protein</fullName>
    </submittedName>
</protein>
<dbReference type="Pfam" id="PF24655">
    <property type="entry name" value="DUF7645"/>
    <property type="match status" value="1"/>
</dbReference>
<evidence type="ECO:0000259" key="10">
    <source>
        <dbReference type="Pfam" id="PF24538"/>
    </source>
</evidence>
<dbReference type="Pfam" id="PF23704">
    <property type="entry name" value="WHD_GTF3C1_N"/>
    <property type="match status" value="1"/>
</dbReference>
<evidence type="ECO:0000256" key="2">
    <source>
        <dbReference type="ARBA" id="ARBA00022553"/>
    </source>
</evidence>
<dbReference type="Pfam" id="PF24658">
    <property type="entry name" value="DUF7647"/>
    <property type="match status" value="1"/>
</dbReference>
<dbReference type="InterPro" id="IPR007309">
    <property type="entry name" value="TFIIIC_Bblock-bd"/>
</dbReference>
<dbReference type="Pfam" id="PF24101">
    <property type="entry name" value="WHD_GTF3C1"/>
    <property type="match status" value="1"/>
</dbReference>
<dbReference type="Pfam" id="PF24538">
    <property type="entry name" value="DUF7599"/>
    <property type="match status" value="1"/>
</dbReference>
<dbReference type="GO" id="GO:0005634">
    <property type="term" value="C:nucleus"/>
    <property type="evidence" value="ECO:0007669"/>
    <property type="project" value="UniProtKB-SubCell"/>
</dbReference>
<keyword evidence="5" id="KW-0539">Nucleus</keyword>
<dbReference type="CDD" id="cd16169">
    <property type="entry name" value="Tau138_eWH"/>
    <property type="match status" value="1"/>
</dbReference>
<evidence type="ECO:0000313" key="15">
    <source>
        <dbReference type="Proteomes" id="UP000516437"/>
    </source>
</evidence>
<dbReference type="GO" id="GO:0000127">
    <property type="term" value="C:transcription factor TFIIIC complex"/>
    <property type="evidence" value="ECO:0007669"/>
    <property type="project" value="InterPro"/>
</dbReference>
<dbReference type="Pfam" id="PF04182">
    <property type="entry name" value="B-block_TFIIIC"/>
    <property type="match status" value="1"/>
</dbReference>
<accession>A0A6A1VZG3</accession>
<keyword evidence="2" id="KW-0597">Phosphoprotein</keyword>
<dbReference type="Pfam" id="PF24657">
    <property type="entry name" value="DUF7646"/>
    <property type="match status" value="1"/>
</dbReference>
<keyword evidence="15" id="KW-1185">Reference proteome</keyword>
<dbReference type="OrthoDB" id="68020at2759"/>
<evidence type="ECO:0000259" key="12">
    <source>
        <dbReference type="Pfam" id="PF24657"/>
    </source>
</evidence>
<evidence type="ECO:0000256" key="4">
    <source>
        <dbReference type="ARBA" id="ARBA00023163"/>
    </source>
</evidence>
<evidence type="ECO:0000256" key="6">
    <source>
        <dbReference type="SAM" id="MobiDB-lite"/>
    </source>
</evidence>
<organism evidence="14 15">
    <name type="scientific">Morella rubra</name>
    <name type="common">Chinese bayberry</name>
    <dbReference type="NCBI Taxonomy" id="262757"/>
    <lineage>
        <taxon>Eukaryota</taxon>
        <taxon>Viridiplantae</taxon>
        <taxon>Streptophyta</taxon>
        <taxon>Embryophyta</taxon>
        <taxon>Tracheophyta</taxon>
        <taxon>Spermatophyta</taxon>
        <taxon>Magnoliopsida</taxon>
        <taxon>eudicotyledons</taxon>
        <taxon>Gunneridae</taxon>
        <taxon>Pentapetalae</taxon>
        <taxon>rosids</taxon>
        <taxon>fabids</taxon>
        <taxon>Fagales</taxon>
        <taxon>Myricaceae</taxon>
        <taxon>Morella</taxon>
    </lineage>
</organism>
<feature type="domain" description="B-block binding subunit of TFIIIC" evidence="7">
    <location>
        <begin position="113"/>
        <end position="194"/>
    </location>
</feature>
<dbReference type="InterPro" id="IPR035625">
    <property type="entry name" value="Tfc3-like_eWH"/>
</dbReference>
<sequence length="1930" mass="216508">MDSIINSALEEICSQGQNGVALPTLWTRLHPALSSSNLDLSPGVKKAVWAGLLSVPTLQFQSQKVMHSSSDPLIQSFEDAQELNLKIVAKERLRDNFVGLYRVQSANANMSSPQRRALERLAIARTNGITQSQLGKEFGIEGKNLFYVVRNLECQGLIVRQSAVVRTKEACNEGELKNSPCVTTNLMYLYRYAKALGSQQKIEITKEEQTMESLGDADGGAANRDGLSGICVKQDVHVKDYIPAMKAVCDKLQEANDKVLVVSDIKKDLGYCGAPSGHKNWRKICERLKDACIVEQFDAKVNGKIESCLRLLKEFSPKNFGPKTLRCGDTDFEEEHQVSFGKKHQVTDQLVELPIEHQIYDMIDAAGLEGLTVMEVCKRLGIDNKKNYNRLVNMFSRFGMELQAENHKKCVVYRVWTSRNFSPETAETFLNTSKNVVPGNKVSNPDVDNLDAYKRSAHIFPECDPSTSRGDVASPGNLVTGQVDAELSQGSPGDGESTSMLLCPSNLLLEPRGAASDPELNIVSTGMETNVASSETPPLAVLKPLNSGSHQRYPCLTLTVDGARREQRILERLQVFVTTPFLKSYFQGRAGDQKFILRGELYKWLVSLEKDKCTTTDRKTIDRILNKLQQQGRCKCIHINAPVVTNFGRSRMTQVILHPSVQSLSPELLGEIHDRYRSFEMQSRGQGSSRGKNAGSVPVLNGVQRTQSLVVSDIQAVRSEAMRANGFILAKMVRARLLHCFLWDYLSSSAGSSDALSSEKHIFELNGPRSSKLFSLEAAVKAIPVELFLQVVGSIQKFDDMIDKCKRGLLLSDLPVQEYRHLMDTHATGRLSLIVDILRRLKLIRMITDGHFNGVEVPHASFTHAMELKPYIEEPLSKYATSLSLRALDLRPRMRHDFILSSRAAVDEYWQTLEYCYAAADLRSALLAFPGSAVHEVFLFRSWASVRVMTADQRAELLKRVVQDDVNEKLSYKDCEKIAKDLNLTLEQVLRVYYDKRQQRLNRFQGKQNEFQSLRRKRSSSSQTRERSPEARSKKHTRVDTETGQFDLQRFDSLLGTVNQSMEEKDLSATHSGEHIFHLEQIPEDDHLGTAEDPGPSEDKYYSFISRCTFPKSNPTRQRRFSWTDEADRQLIIQYVLHRAAQGAKYYRTDWASLPDIPAPPSTCKKRMALLNSNRNFRKAIMRLCNMLSERYAKHLRRIQNKSLNKDDCRLLLRSSTVSILNDSFSNSDEPTHETGFEDKSWDDMDDKSIKAALDEVIRCKRMAKLEASKRVGSAYKEWSDLNRNAEGYVNAPNPCLSFLNTLVLITSKDSQESELVASNTPCQDVQNQTFVRKSRHRLHQKFINILNEGVNGSRRVYESLAVSNAVELFKLVFLSTSTAPMVPNLLAEILRRYSQHDLFAAFNYLRENKVMVGGNGTQPFELSQQFLHGVSKSKFPINTGKRSAKFTSWLHEKEKDLMEGGIDLSEDLQCGDIFQLFALVSSGEMSISPRLPDEGVGEVEDLRSLKRKNDKNESCFGDKAKKQKTSAVSEGEIVSRREKGFPGIMVSVRRAAILISNAVESFKDENSSSCEHLFLDGHHQSDNVWGQSSCSPHAEPLKEILNSDTLIPVAGDHSESPWEAMASFAEHLMSMPSGQGQTRLLSPEVFKTVYAAIKKAGDQGLSIIEVSQLINSPGEKMPEVVIDVLQAFHRALMVNAYDSVRVVDCLYRSKYFLTSMSGFYQDPKQPSLMKSSGRTDDNLSILLPESRGIGDANSKRNVNLSVDNLHKVTILNLPEEVAEPSNENQTCSLVEGCLQGKTVLPGEDHEDETFVPSSGEVCMPILPWINGDGTINKIVYKGLRRRVLGIVMQNPGILVDDIIHEMDIMNPQSCRKLLDLMILDKHLSVKKMHQTTSNGPPAILGTLVGRNLSNAEFIFREHFFANPMSTSLL</sequence>
<evidence type="ECO:0000259" key="7">
    <source>
        <dbReference type="Pfam" id="PF04182"/>
    </source>
</evidence>
<dbReference type="InterPro" id="IPR056063">
    <property type="entry name" value="DUF7646"/>
</dbReference>
<evidence type="ECO:0000256" key="3">
    <source>
        <dbReference type="ARBA" id="ARBA00023125"/>
    </source>
</evidence>
<dbReference type="InterPro" id="IPR044210">
    <property type="entry name" value="Tfc3-like"/>
</dbReference>
<proteinExistence type="predicted"/>
<dbReference type="InterPro" id="IPR056020">
    <property type="entry name" value="DUF7599"/>
</dbReference>
<evidence type="ECO:0000313" key="14">
    <source>
        <dbReference type="EMBL" id="KAB1218369.1"/>
    </source>
</evidence>
<feature type="region of interest" description="Disordered" evidence="6">
    <location>
        <begin position="1010"/>
        <end position="1042"/>
    </location>
</feature>
<feature type="domain" description="DUF7645" evidence="11">
    <location>
        <begin position="945"/>
        <end position="1005"/>
    </location>
</feature>
<feature type="domain" description="General transcription factor 3C polypeptide 1 winged-helix" evidence="8">
    <location>
        <begin position="1"/>
        <end position="101"/>
    </location>
</feature>
<keyword evidence="4" id="KW-0804">Transcription</keyword>
<dbReference type="InterPro" id="IPR056062">
    <property type="entry name" value="DUF7645"/>
</dbReference>
<dbReference type="GO" id="GO:0006384">
    <property type="term" value="P:transcription initiation at RNA polymerase III promoter"/>
    <property type="evidence" value="ECO:0007669"/>
    <property type="project" value="InterPro"/>
</dbReference>
<evidence type="ECO:0000259" key="9">
    <source>
        <dbReference type="Pfam" id="PF24101"/>
    </source>
</evidence>
<dbReference type="GO" id="GO:0003677">
    <property type="term" value="F:DNA binding"/>
    <property type="evidence" value="ECO:0007669"/>
    <property type="project" value="UniProtKB-KW"/>
</dbReference>
<dbReference type="Gene3D" id="1.10.10.10">
    <property type="entry name" value="Winged helix-like DNA-binding domain superfamily/Winged helix DNA-binding domain"/>
    <property type="match status" value="1"/>
</dbReference>
<keyword evidence="3" id="KW-0238">DNA-binding</keyword>
<evidence type="ECO:0000256" key="1">
    <source>
        <dbReference type="ARBA" id="ARBA00004123"/>
    </source>
</evidence>
<dbReference type="EMBL" id="RXIC02000021">
    <property type="protein sequence ID" value="KAB1218369.1"/>
    <property type="molecule type" value="Genomic_DNA"/>
</dbReference>
<dbReference type="InterPro" id="IPR056428">
    <property type="entry name" value="WH_GTF3C1"/>
</dbReference>
<feature type="domain" description="DUF7647" evidence="13">
    <location>
        <begin position="769"/>
        <end position="944"/>
    </location>
</feature>
<dbReference type="Proteomes" id="UP000516437">
    <property type="component" value="Chromosome 3"/>
</dbReference>
<evidence type="ECO:0000259" key="13">
    <source>
        <dbReference type="Pfam" id="PF24658"/>
    </source>
</evidence>
<gene>
    <name evidence="14" type="ORF">CJ030_MR3G026249</name>
</gene>
<feature type="domain" description="DUF7599" evidence="10">
    <location>
        <begin position="239"/>
        <end position="323"/>
    </location>
</feature>